<dbReference type="EMBL" id="RJVU01053127">
    <property type="protein sequence ID" value="ROL40788.1"/>
    <property type="molecule type" value="Genomic_DNA"/>
</dbReference>
<organism evidence="2 3">
    <name type="scientific">Anabarilius grahami</name>
    <name type="common">Kanglang fish</name>
    <name type="synonym">Barilius grahami</name>
    <dbReference type="NCBI Taxonomy" id="495550"/>
    <lineage>
        <taxon>Eukaryota</taxon>
        <taxon>Metazoa</taxon>
        <taxon>Chordata</taxon>
        <taxon>Craniata</taxon>
        <taxon>Vertebrata</taxon>
        <taxon>Euteleostomi</taxon>
        <taxon>Actinopterygii</taxon>
        <taxon>Neopterygii</taxon>
        <taxon>Teleostei</taxon>
        <taxon>Ostariophysi</taxon>
        <taxon>Cypriniformes</taxon>
        <taxon>Xenocyprididae</taxon>
        <taxon>Xenocypridinae</taxon>
        <taxon>Xenocypridinae incertae sedis</taxon>
        <taxon>Anabarilius</taxon>
    </lineage>
</organism>
<protein>
    <submittedName>
        <fullName evidence="2">Uncharacterized protein</fullName>
    </submittedName>
</protein>
<gene>
    <name evidence="2" type="ORF">DPX16_9782</name>
</gene>
<evidence type="ECO:0000256" key="1">
    <source>
        <dbReference type="SAM" id="MobiDB-lite"/>
    </source>
</evidence>
<feature type="region of interest" description="Disordered" evidence="1">
    <location>
        <begin position="1"/>
        <end position="28"/>
    </location>
</feature>
<sequence>MKCKADRDLDSFTYHEEIEPQTDPQTNRTHVRNSCMMLEPVPLSATEDHIGMEPEQRAPDQFLPQFSAINAIQSSPSPTNPLVPPRHPLNGVAPSGTCWEPSLLGHEEPEALPLPSVRYDLLQPFALAPVPALIPSLVSAWTIGHSASLDSLGASASPGLDVTPAAPWTFGAFTALRPSTLLLRLAPPSLSLHLCPRSPELNLWPSDPHFNLGRSSRPPGSSPSLQHLCSLAARWAPSTSSLPSVIPMVVPISTPPWLLPPAMPVWGTPLTVAWITIQHPLFKAIPWLFACVTSEIPQYQNELSLELD</sequence>
<proteinExistence type="predicted"/>
<feature type="compositionally biased region" description="Basic and acidic residues" evidence="1">
    <location>
        <begin position="1"/>
        <end position="18"/>
    </location>
</feature>
<dbReference type="Proteomes" id="UP000281406">
    <property type="component" value="Unassembled WGS sequence"/>
</dbReference>
<evidence type="ECO:0000313" key="2">
    <source>
        <dbReference type="EMBL" id="ROL40788.1"/>
    </source>
</evidence>
<accession>A0A3N0Y4W7</accession>
<keyword evidence="3" id="KW-1185">Reference proteome</keyword>
<comment type="caution">
    <text evidence="2">The sequence shown here is derived from an EMBL/GenBank/DDBJ whole genome shotgun (WGS) entry which is preliminary data.</text>
</comment>
<name>A0A3N0Y4W7_ANAGA</name>
<evidence type="ECO:0000313" key="3">
    <source>
        <dbReference type="Proteomes" id="UP000281406"/>
    </source>
</evidence>
<dbReference type="AlphaFoldDB" id="A0A3N0Y4W7"/>
<reference evidence="2 3" key="1">
    <citation type="submission" date="2018-10" db="EMBL/GenBank/DDBJ databases">
        <title>Genome assembly for a Yunnan-Guizhou Plateau 3E fish, Anabarilius grahami (Regan), and its evolutionary and genetic applications.</title>
        <authorList>
            <person name="Jiang W."/>
        </authorList>
    </citation>
    <scope>NUCLEOTIDE SEQUENCE [LARGE SCALE GENOMIC DNA]</scope>
    <source>
        <strain evidence="2">AG-KIZ</strain>
        <tissue evidence="2">Muscle</tissue>
    </source>
</reference>